<keyword evidence="2" id="KW-0863">Zinc-finger</keyword>
<evidence type="ECO:0000259" key="4">
    <source>
        <dbReference type="Pfam" id="PF00564"/>
    </source>
</evidence>
<protein>
    <recommendedName>
        <fullName evidence="8">PB1 domain-containing protein</fullName>
    </recommendedName>
</protein>
<dbReference type="InterPro" id="IPR000270">
    <property type="entry name" value="PB1_dom"/>
</dbReference>
<organism evidence="6 7">
    <name type="scientific">Riccia sorocarpa</name>
    <dbReference type="NCBI Taxonomy" id="122646"/>
    <lineage>
        <taxon>Eukaryota</taxon>
        <taxon>Viridiplantae</taxon>
        <taxon>Streptophyta</taxon>
        <taxon>Embryophyta</taxon>
        <taxon>Marchantiophyta</taxon>
        <taxon>Marchantiopsida</taxon>
        <taxon>Marchantiidae</taxon>
        <taxon>Marchantiales</taxon>
        <taxon>Ricciaceae</taxon>
        <taxon>Riccia</taxon>
    </lineage>
</organism>
<dbReference type="GO" id="GO:0008270">
    <property type="term" value="F:zinc ion binding"/>
    <property type="evidence" value="ECO:0007669"/>
    <property type="project" value="UniProtKB-KW"/>
</dbReference>
<feature type="domain" description="PB1" evidence="4">
    <location>
        <begin position="11"/>
        <end position="58"/>
    </location>
</feature>
<dbReference type="Proteomes" id="UP001633002">
    <property type="component" value="Unassembled WGS sequence"/>
</dbReference>
<dbReference type="AlphaFoldDB" id="A0ABD3HW90"/>
<dbReference type="EMBL" id="JBJQOH010000003">
    <property type="protein sequence ID" value="KAL3695019.1"/>
    <property type="molecule type" value="Genomic_DNA"/>
</dbReference>
<dbReference type="PANTHER" id="PTHR20930">
    <property type="entry name" value="OVARIAN CARCINOMA ANTIGEN CA125-RELATED"/>
    <property type="match status" value="1"/>
</dbReference>
<evidence type="ECO:0000256" key="1">
    <source>
        <dbReference type="ARBA" id="ARBA00022723"/>
    </source>
</evidence>
<dbReference type="Gene3D" id="3.10.20.90">
    <property type="entry name" value="Phosphatidylinositol 3-kinase Catalytic Subunit, Chain A, domain 1"/>
    <property type="match status" value="1"/>
</dbReference>
<keyword evidence="7" id="KW-1185">Reference proteome</keyword>
<evidence type="ECO:0000256" key="2">
    <source>
        <dbReference type="ARBA" id="ARBA00022771"/>
    </source>
</evidence>
<dbReference type="Pfam" id="PF00569">
    <property type="entry name" value="ZZ"/>
    <property type="match status" value="1"/>
</dbReference>
<dbReference type="Pfam" id="PF00564">
    <property type="entry name" value="PB1"/>
    <property type="match status" value="1"/>
</dbReference>
<evidence type="ECO:0000259" key="5">
    <source>
        <dbReference type="Pfam" id="PF00569"/>
    </source>
</evidence>
<proteinExistence type="predicted"/>
<evidence type="ECO:0000313" key="6">
    <source>
        <dbReference type="EMBL" id="KAL3695019.1"/>
    </source>
</evidence>
<dbReference type="InterPro" id="IPR000433">
    <property type="entry name" value="Znf_ZZ"/>
</dbReference>
<reference evidence="6 7" key="1">
    <citation type="submission" date="2024-09" db="EMBL/GenBank/DDBJ databases">
        <title>Chromosome-scale assembly of Riccia sorocarpa.</title>
        <authorList>
            <person name="Paukszto L."/>
        </authorList>
    </citation>
    <scope>NUCLEOTIDE SEQUENCE [LARGE SCALE GENOMIC DNA]</scope>
    <source>
        <strain evidence="6">LP-2024</strain>
        <tissue evidence="6">Aerial parts of the thallus</tissue>
    </source>
</reference>
<feature type="domain" description="ZZ-type" evidence="5">
    <location>
        <begin position="92"/>
        <end position="115"/>
    </location>
</feature>
<dbReference type="SUPFAM" id="SSF54277">
    <property type="entry name" value="CAD &amp; PB1 domains"/>
    <property type="match status" value="1"/>
</dbReference>
<keyword evidence="1" id="KW-0479">Metal-binding</keyword>
<dbReference type="Gene3D" id="3.30.60.90">
    <property type="match status" value="1"/>
</dbReference>
<evidence type="ECO:0000313" key="7">
    <source>
        <dbReference type="Proteomes" id="UP001633002"/>
    </source>
</evidence>
<name>A0ABD3HW90_9MARC</name>
<evidence type="ECO:0000256" key="3">
    <source>
        <dbReference type="ARBA" id="ARBA00022833"/>
    </source>
</evidence>
<dbReference type="PANTHER" id="PTHR20930:SF0">
    <property type="entry name" value="PROTEIN ILRUN"/>
    <property type="match status" value="1"/>
</dbReference>
<sequence length="201" mass="22139">MTFQDQPGAPGGLKFAELEARIRELFELPAGTNLKVTYFDSDNDLVTMRNDADLKDACVLQGLNPLRLKVVAPLQVQKELGMSINPFTISPKPIIGHRYRSTMRNNYDLCSNCLAKVGNGNGEFADPPDAATLATLERMRQEQELANLQSMIFLNEAKNAISMQGARGAAVRWLLSLKCSCCSPLHAVEVNHEDQIVDTCS</sequence>
<gene>
    <name evidence="6" type="ORF">R1sor_008670</name>
</gene>
<keyword evidence="3" id="KW-0862">Zinc</keyword>
<evidence type="ECO:0008006" key="8">
    <source>
        <dbReference type="Google" id="ProtNLM"/>
    </source>
</evidence>
<dbReference type="InterPro" id="IPR043145">
    <property type="entry name" value="Znf_ZZ_sf"/>
</dbReference>
<comment type="caution">
    <text evidence="6">The sequence shown here is derived from an EMBL/GenBank/DDBJ whole genome shotgun (WGS) entry which is preliminary data.</text>
</comment>
<accession>A0ABD3HW90</accession>
<dbReference type="SUPFAM" id="SSF57850">
    <property type="entry name" value="RING/U-box"/>
    <property type="match status" value="1"/>
</dbReference>